<reference evidence="1 2" key="1">
    <citation type="submission" date="2016-11" db="EMBL/GenBank/DDBJ databases">
        <title>The macronuclear genome of Stentor coeruleus: a giant cell with tiny introns.</title>
        <authorList>
            <person name="Slabodnick M."/>
            <person name="Ruby J.G."/>
            <person name="Reiff S.B."/>
            <person name="Swart E.C."/>
            <person name="Gosai S."/>
            <person name="Prabakaran S."/>
            <person name="Witkowska E."/>
            <person name="Larue G.E."/>
            <person name="Fisher S."/>
            <person name="Freeman R.M."/>
            <person name="Gunawardena J."/>
            <person name="Chu W."/>
            <person name="Stover N.A."/>
            <person name="Gregory B.D."/>
            <person name="Nowacki M."/>
            <person name="Derisi J."/>
            <person name="Roy S.W."/>
            <person name="Marshall W.F."/>
            <person name="Sood P."/>
        </authorList>
    </citation>
    <scope>NUCLEOTIDE SEQUENCE [LARGE SCALE GENOMIC DNA]</scope>
    <source>
        <strain evidence="1">WM001</strain>
    </source>
</reference>
<dbReference type="EMBL" id="MPUH01000803">
    <property type="protein sequence ID" value="OMJ73698.1"/>
    <property type="molecule type" value="Genomic_DNA"/>
</dbReference>
<name>A0A1R2BA93_9CILI</name>
<dbReference type="Proteomes" id="UP000187209">
    <property type="component" value="Unassembled WGS sequence"/>
</dbReference>
<sequence>MERLALEKGLNVKFLKGQRRSIKLPDIEKEPICRLKTLSPPGITSERPSLLDPYSAKIFNSFKKRLSFPKTTVKSPPLQCCKSLSPKLQKKWLDNFIITVKNWETDSRELKSLEKEGFKIRSSLSKILKTVEDISKDSNNS</sequence>
<dbReference type="AlphaFoldDB" id="A0A1R2BA93"/>
<proteinExistence type="predicted"/>
<gene>
    <name evidence="1" type="ORF">SteCoe_27574</name>
</gene>
<protein>
    <submittedName>
        <fullName evidence="1">Uncharacterized protein</fullName>
    </submittedName>
</protein>
<keyword evidence="2" id="KW-1185">Reference proteome</keyword>
<evidence type="ECO:0000313" key="2">
    <source>
        <dbReference type="Proteomes" id="UP000187209"/>
    </source>
</evidence>
<accession>A0A1R2BA93</accession>
<evidence type="ECO:0000313" key="1">
    <source>
        <dbReference type="EMBL" id="OMJ73698.1"/>
    </source>
</evidence>
<organism evidence="1 2">
    <name type="scientific">Stentor coeruleus</name>
    <dbReference type="NCBI Taxonomy" id="5963"/>
    <lineage>
        <taxon>Eukaryota</taxon>
        <taxon>Sar</taxon>
        <taxon>Alveolata</taxon>
        <taxon>Ciliophora</taxon>
        <taxon>Postciliodesmatophora</taxon>
        <taxon>Heterotrichea</taxon>
        <taxon>Heterotrichida</taxon>
        <taxon>Stentoridae</taxon>
        <taxon>Stentor</taxon>
    </lineage>
</organism>
<comment type="caution">
    <text evidence="1">The sequence shown here is derived from an EMBL/GenBank/DDBJ whole genome shotgun (WGS) entry which is preliminary data.</text>
</comment>